<gene>
    <name evidence="1" type="ORF">GCM10009789_25600</name>
</gene>
<name>A0ABP4P613_9ACTN</name>
<proteinExistence type="predicted"/>
<dbReference type="Pfam" id="PF03243">
    <property type="entry name" value="MerB"/>
    <property type="match status" value="1"/>
</dbReference>
<dbReference type="InterPro" id="IPR004927">
    <property type="entry name" value="MerB"/>
</dbReference>
<protein>
    <recommendedName>
        <fullName evidence="3">Alkylmercury lyase</fullName>
    </recommendedName>
</protein>
<dbReference type="EMBL" id="BAAAOS010000018">
    <property type="protein sequence ID" value="GAA1570954.1"/>
    <property type="molecule type" value="Genomic_DNA"/>
</dbReference>
<organism evidence="1 2">
    <name type="scientific">Kribbella sancticallisti</name>
    <dbReference type="NCBI Taxonomy" id="460087"/>
    <lineage>
        <taxon>Bacteria</taxon>
        <taxon>Bacillati</taxon>
        <taxon>Actinomycetota</taxon>
        <taxon>Actinomycetes</taxon>
        <taxon>Propionibacteriales</taxon>
        <taxon>Kribbellaceae</taxon>
        <taxon>Kribbella</taxon>
    </lineage>
</organism>
<comment type="caution">
    <text evidence="1">The sequence shown here is derived from an EMBL/GenBank/DDBJ whole genome shotgun (WGS) entry which is preliminary data.</text>
</comment>
<evidence type="ECO:0000313" key="2">
    <source>
        <dbReference type="Proteomes" id="UP001500393"/>
    </source>
</evidence>
<reference evidence="2" key="1">
    <citation type="journal article" date="2019" name="Int. J. Syst. Evol. Microbiol.">
        <title>The Global Catalogue of Microorganisms (GCM) 10K type strain sequencing project: providing services to taxonomists for standard genome sequencing and annotation.</title>
        <authorList>
            <consortium name="The Broad Institute Genomics Platform"/>
            <consortium name="The Broad Institute Genome Sequencing Center for Infectious Disease"/>
            <person name="Wu L."/>
            <person name="Ma J."/>
        </authorList>
    </citation>
    <scope>NUCLEOTIDE SEQUENCE [LARGE SCALE GENOMIC DNA]</scope>
    <source>
        <strain evidence="2">JCM 14969</strain>
    </source>
</reference>
<dbReference type="Proteomes" id="UP001500393">
    <property type="component" value="Unassembled WGS sequence"/>
</dbReference>
<keyword evidence="2" id="KW-1185">Reference proteome</keyword>
<dbReference type="SUPFAM" id="SSF160387">
    <property type="entry name" value="NosL/MerB-like"/>
    <property type="match status" value="1"/>
</dbReference>
<accession>A0ABP4P613</accession>
<sequence length="311" mass="33290">MRLEVLHVPDCPNLTPLLERLAEVTDIPVTTRVIETDAAAERFGMAGSPTLLVDGVDPFGDSGECSVSCRIYRDEEGRMVAVPPVDELRAVLGQSGPAEVLSAWRRRALPLDACEQEVHRAILRRFASTGRPPAPADLDELTAYSGRSTADVLRVLHELDAIRLMSDGGIAVAYPFSATPTRHRVRIADRVELYAMCAIDALGISPMVGEDSTIESVDVTSGRSIRVVTRDARRTWEPGGAVVFVGADAGGGPSADCCCDYLNFFADRAAAEAWVGNHPDVPGQVLDQAGAEELAARLFGHLLAGDNNFPA</sequence>
<evidence type="ECO:0000313" key="1">
    <source>
        <dbReference type="EMBL" id="GAA1570954.1"/>
    </source>
</evidence>
<dbReference type="InterPro" id="IPR053717">
    <property type="entry name" value="MerB_lyase_sf"/>
</dbReference>
<evidence type="ECO:0008006" key="3">
    <source>
        <dbReference type="Google" id="ProtNLM"/>
    </source>
</evidence>
<dbReference type="Gene3D" id="3.30.450.410">
    <property type="match status" value="1"/>
</dbReference>